<dbReference type="OrthoDB" id="1490051at2"/>
<accession>A0A501W0S5</accession>
<dbReference type="AlphaFoldDB" id="A0A501W0S5"/>
<organism evidence="2 3">
    <name type="scientific">Pontibacter mangrovi</name>
    <dbReference type="NCBI Taxonomy" id="2589816"/>
    <lineage>
        <taxon>Bacteria</taxon>
        <taxon>Pseudomonadati</taxon>
        <taxon>Bacteroidota</taxon>
        <taxon>Cytophagia</taxon>
        <taxon>Cytophagales</taxon>
        <taxon>Hymenobacteraceae</taxon>
        <taxon>Pontibacter</taxon>
    </lineage>
</organism>
<dbReference type="NCBIfam" id="TIGR04183">
    <property type="entry name" value="Por_Secre_tail"/>
    <property type="match status" value="1"/>
</dbReference>
<comment type="caution">
    <text evidence="2">The sequence shown here is derived from an EMBL/GenBank/DDBJ whole genome shotgun (WGS) entry which is preliminary data.</text>
</comment>
<keyword evidence="1" id="KW-0732">Signal</keyword>
<dbReference type="Gene3D" id="2.60.40.10">
    <property type="entry name" value="Immunoglobulins"/>
    <property type="match status" value="1"/>
</dbReference>
<dbReference type="InterPro" id="IPR013783">
    <property type="entry name" value="Ig-like_fold"/>
</dbReference>
<reference evidence="2 3" key="1">
    <citation type="submission" date="2019-06" db="EMBL/GenBank/DDBJ databases">
        <title>A novel bacterium of genus Pontibacter, isolated from marine sediment.</title>
        <authorList>
            <person name="Huang H."/>
            <person name="Mo K."/>
            <person name="Hu Y."/>
        </authorList>
    </citation>
    <scope>NUCLEOTIDE SEQUENCE [LARGE SCALE GENOMIC DNA]</scope>
    <source>
        <strain evidence="2 3">HB172049</strain>
    </source>
</reference>
<evidence type="ECO:0000256" key="1">
    <source>
        <dbReference type="SAM" id="SignalP"/>
    </source>
</evidence>
<keyword evidence="3" id="KW-1185">Reference proteome</keyword>
<feature type="signal peptide" evidence="1">
    <location>
        <begin position="1"/>
        <end position="42"/>
    </location>
</feature>
<sequence length="444" mass="49244">MANACLKYNYSCVSEPMKTTFTLTLRCIAFCCLVWLSAPASKAQVIMGPKQTSYTQNFNDFPLKDTVTWKSGSYYLPGWVVFRTKSDSTLVPNAGNSNTGALYNYGSVGSTDRALGSISSTKGGQFTYNLLLQNSTGSTIKGIDLSYVGEQWRISNSTAGQHVISFWYAISSDANAFNTSPSSDKGWTEVPELTFYGPKFYTKGGALDGNAPDNRALQQALLQLEVPNGYYLMLRWKDADELEADHGLAIDDVNLQWHIQAVEMPAPLPVELAFFRAAVSGDQVKLKWQTASEEQNSYFEVQRSQNGSAFESIGRVAGHGTTVLTNDYSYIDERPLDGASYYRLKQVDEDDSHTFSAVVAVRYKAVQEMKVFPTIATDEVHVAASVGLQQALVLDMTGKVLLQQELSQNLPLHTLDIRRLNSGNYILVLIDAFGRRYTRKFIKQ</sequence>
<dbReference type="InterPro" id="IPR026444">
    <property type="entry name" value="Secre_tail"/>
</dbReference>
<feature type="chain" id="PRO_5021417783" evidence="1">
    <location>
        <begin position="43"/>
        <end position="444"/>
    </location>
</feature>
<evidence type="ECO:0000313" key="3">
    <source>
        <dbReference type="Proteomes" id="UP000316727"/>
    </source>
</evidence>
<proteinExistence type="predicted"/>
<dbReference type="Proteomes" id="UP000316727">
    <property type="component" value="Unassembled WGS sequence"/>
</dbReference>
<gene>
    <name evidence="2" type="ORF">FJM65_16315</name>
</gene>
<dbReference type="EMBL" id="VFRQ01000009">
    <property type="protein sequence ID" value="TPE42888.1"/>
    <property type="molecule type" value="Genomic_DNA"/>
</dbReference>
<protein>
    <submittedName>
        <fullName evidence="2">T9SS type A sorting domain-containing protein</fullName>
    </submittedName>
</protein>
<evidence type="ECO:0000313" key="2">
    <source>
        <dbReference type="EMBL" id="TPE42888.1"/>
    </source>
</evidence>
<name>A0A501W0S5_9BACT</name>